<dbReference type="EMBL" id="JACHJP010000002">
    <property type="protein sequence ID" value="MBB4916125.1"/>
    <property type="molecule type" value="Genomic_DNA"/>
</dbReference>
<reference evidence="1 2" key="1">
    <citation type="submission" date="2020-08" db="EMBL/GenBank/DDBJ databases">
        <title>Genomic Encyclopedia of Type Strains, Phase III (KMG-III): the genomes of soil and plant-associated and newly described type strains.</title>
        <authorList>
            <person name="Whitman W."/>
        </authorList>
    </citation>
    <scope>NUCLEOTIDE SEQUENCE [LARGE SCALE GENOMIC DNA]</scope>
    <source>
        <strain evidence="1 2">CECT 8840</strain>
    </source>
</reference>
<keyword evidence="2" id="KW-1185">Reference proteome</keyword>
<gene>
    <name evidence="1" type="ORF">FHS44_003210</name>
</gene>
<accession>A0A7W7VNE3</accession>
<dbReference type="Pfam" id="PF10004">
    <property type="entry name" value="DUF2247"/>
    <property type="match status" value="1"/>
</dbReference>
<dbReference type="InterPro" id="IPR016630">
    <property type="entry name" value="UCP015278"/>
</dbReference>
<evidence type="ECO:0000313" key="1">
    <source>
        <dbReference type="EMBL" id="MBB4916125.1"/>
    </source>
</evidence>
<protein>
    <recommendedName>
        <fullName evidence="3">DUF2247 domain-containing protein</fullName>
    </recommendedName>
</protein>
<dbReference type="PIRSF" id="PIRSF015278">
    <property type="entry name" value="UCP015278"/>
    <property type="match status" value="1"/>
</dbReference>
<organism evidence="1 2">
    <name type="scientific">Streptosporangium saharense</name>
    <dbReference type="NCBI Taxonomy" id="1706840"/>
    <lineage>
        <taxon>Bacteria</taxon>
        <taxon>Bacillati</taxon>
        <taxon>Actinomycetota</taxon>
        <taxon>Actinomycetes</taxon>
        <taxon>Streptosporangiales</taxon>
        <taxon>Streptosporangiaceae</taxon>
        <taxon>Streptosporangium</taxon>
    </lineage>
</organism>
<dbReference type="AlphaFoldDB" id="A0A7W7VNE3"/>
<evidence type="ECO:0008006" key="3">
    <source>
        <dbReference type="Google" id="ProtNLM"/>
    </source>
</evidence>
<dbReference type="RefSeq" id="WP_184715023.1">
    <property type="nucleotide sequence ID" value="NZ_JACHJP010000002.1"/>
</dbReference>
<comment type="caution">
    <text evidence="1">The sequence shown here is derived from an EMBL/GenBank/DDBJ whole genome shotgun (WGS) entry which is preliminary data.</text>
</comment>
<proteinExistence type="predicted"/>
<evidence type="ECO:0000313" key="2">
    <source>
        <dbReference type="Proteomes" id="UP000552644"/>
    </source>
</evidence>
<sequence length="166" mass="19142">MIDRMPEIGFTIPADFVWSRVRLHLEDVACGFRMGWLNREGVVSLCLMAVCEGVDDPLFQELAFLLREELCRVDEILGSRQADCRTSDRKAVWLYLSLAWLHENREKVNEPLEVVEALYSDFDHPEALEGFVRYMPAPAGAEVGEAAMLARWRSYLDEQAERYGRK</sequence>
<dbReference type="Proteomes" id="UP000552644">
    <property type="component" value="Unassembled WGS sequence"/>
</dbReference>
<name>A0A7W7VNE3_9ACTN</name>